<feature type="transmembrane region" description="Helical" evidence="10">
    <location>
        <begin position="337"/>
        <end position="355"/>
    </location>
</feature>
<keyword evidence="12" id="KW-1185">Reference proteome</keyword>
<organism evidence="11 12">
    <name type="scientific">Enterococcus alishanensis</name>
    <dbReference type="NCBI Taxonomy" id="1303817"/>
    <lineage>
        <taxon>Bacteria</taxon>
        <taxon>Bacillati</taxon>
        <taxon>Bacillota</taxon>
        <taxon>Bacilli</taxon>
        <taxon>Lactobacillales</taxon>
        <taxon>Enterococcaceae</taxon>
        <taxon>Enterococcus</taxon>
    </lineage>
</organism>
<evidence type="ECO:0000256" key="8">
    <source>
        <dbReference type="ARBA" id="ARBA00023315"/>
    </source>
</evidence>
<feature type="transmembrane region" description="Helical" evidence="10">
    <location>
        <begin position="146"/>
        <end position="164"/>
    </location>
</feature>
<dbReference type="PANTHER" id="PTHR13285">
    <property type="entry name" value="ACYLTRANSFERASE"/>
    <property type="match status" value="1"/>
</dbReference>
<dbReference type="PANTHER" id="PTHR13285:SF23">
    <property type="entry name" value="TEICHOIC ACID D-ALANYLTRANSFERASE"/>
    <property type="match status" value="1"/>
</dbReference>
<comment type="similarity">
    <text evidence="2 9">Belongs to the membrane-bound acyltransferase family.</text>
</comment>
<evidence type="ECO:0000256" key="1">
    <source>
        <dbReference type="ARBA" id="ARBA00004651"/>
    </source>
</evidence>
<evidence type="ECO:0000256" key="5">
    <source>
        <dbReference type="ARBA" id="ARBA00022692"/>
    </source>
</evidence>
<comment type="function">
    <text evidence="9">O-acyltransferase that catalyzes D-alanylation of both teichoic acid and lipoteichoic acid (LTA). D-alanylation of LTA plays an important role in modulating the properties of the cell wall in Gram-positive bacteria, influencing the net charge of the cell wall. Catalyzes D-alanylation from DltC carrier protein.</text>
</comment>
<name>A0ABS6T8U8_9ENTE</name>
<keyword evidence="5 10" id="KW-0812">Transmembrane</keyword>
<evidence type="ECO:0000256" key="7">
    <source>
        <dbReference type="ARBA" id="ARBA00023136"/>
    </source>
</evidence>
<dbReference type="PIRSF" id="PIRSF016636">
    <property type="entry name" value="AlgI_DltB"/>
    <property type="match status" value="1"/>
</dbReference>
<evidence type="ECO:0000256" key="4">
    <source>
        <dbReference type="ARBA" id="ARBA00022679"/>
    </source>
</evidence>
<feature type="transmembrane region" description="Helical" evidence="10">
    <location>
        <begin position="59"/>
        <end position="77"/>
    </location>
</feature>
<accession>A0ABS6T8U8</accession>
<evidence type="ECO:0000313" key="11">
    <source>
        <dbReference type="EMBL" id="MBV7389321.1"/>
    </source>
</evidence>
<dbReference type="InterPro" id="IPR024024">
    <property type="entry name" value="DltB"/>
</dbReference>
<dbReference type="InterPro" id="IPR024194">
    <property type="entry name" value="Ac/AlaTfrase_AlgI/DltB"/>
</dbReference>
<comment type="pathway">
    <text evidence="9">Cell wall biogenesis; lipoteichoic acid biosynthesis.</text>
</comment>
<dbReference type="InterPro" id="IPR051085">
    <property type="entry name" value="MB_O-acyltransferase"/>
</dbReference>
<feature type="transmembrane region" description="Helical" evidence="10">
    <location>
        <begin position="115"/>
        <end position="134"/>
    </location>
</feature>
<sequence>MIIPHMVPYASPIYFVMLLVALLPIMIALLNGRRLNIYQSLITLFFLFVSFGGKDYRQGLALIFYVIFQSILVELYFRYRQKANHQWVFYGAVLLSIVPLIFVKVTPLFEAGNNSIFGFLGISYLTFKSVQIIMEMRDGVIKEYSPLTYIKFLLFFPTISSGPIDRYRRFEKDLKNPPTREDYLPFLQRGIHDIFMGFLYKFLIGYFFGQVLLPVVSFRALAEGGVSWYLVAYMYVYSMYLFFDFAGYSYFAIGTSKLMGYDTPINFNKPFLSWNIKEFWNRWHMTLSFWFRDYIYMRLMFTLIKKKVFKSRIVASNVGYFALFLIMGIWHGLTWYYILYGFYHATLICVTDAWLRFKKKHKKKLPSNKFTHAFAVVLTFHAVIFSFLIFSGFLDKLFFHHF</sequence>
<comment type="subcellular location">
    <subcellularLocation>
        <location evidence="1">Cell membrane</location>
        <topology evidence="1">Multi-pass membrane protein</topology>
    </subcellularLocation>
</comment>
<dbReference type="Proteomes" id="UP000774130">
    <property type="component" value="Unassembled WGS sequence"/>
</dbReference>
<gene>
    <name evidence="11" type="primary">dltB</name>
    <name evidence="11" type="ORF">KUA55_01400</name>
</gene>
<keyword evidence="7 9" id="KW-0472">Membrane</keyword>
<dbReference type="Pfam" id="PF03062">
    <property type="entry name" value="MBOAT"/>
    <property type="match status" value="1"/>
</dbReference>
<feature type="transmembrane region" description="Helical" evidence="10">
    <location>
        <begin position="12"/>
        <end position="30"/>
    </location>
</feature>
<dbReference type="RefSeq" id="WP_218324386.1">
    <property type="nucleotide sequence ID" value="NZ_JAHUZB010000001.1"/>
</dbReference>
<evidence type="ECO:0000256" key="10">
    <source>
        <dbReference type="SAM" id="Phobius"/>
    </source>
</evidence>
<dbReference type="EC" id="2.3.1.-" evidence="9"/>
<feature type="transmembrane region" description="Helical" evidence="10">
    <location>
        <begin position="194"/>
        <end position="216"/>
    </location>
</feature>
<feature type="transmembrane region" description="Helical" evidence="10">
    <location>
        <begin position="375"/>
        <end position="394"/>
    </location>
</feature>
<dbReference type="InterPro" id="IPR004299">
    <property type="entry name" value="MBOAT_fam"/>
</dbReference>
<reference evidence="11 12" key="1">
    <citation type="submission" date="2021-06" db="EMBL/GenBank/DDBJ databases">
        <title>Enterococcus alishanensis sp. nov., a novel lactic acid bacterium isolated from fresh coffee beans.</title>
        <authorList>
            <person name="Chen Y.-S."/>
        </authorList>
    </citation>
    <scope>NUCLEOTIDE SEQUENCE [LARGE SCALE GENOMIC DNA]</scope>
    <source>
        <strain evidence="11 12">ALS3</strain>
    </source>
</reference>
<keyword evidence="4 9" id="KW-0808">Transferase</keyword>
<feature type="transmembrane region" description="Helical" evidence="10">
    <location>
        <begin position="313"/>
        <end position="331"/>
    </location>
</feature>
<evidence type="ECO:0000256" key="3">
    <source>
        <dbReference type="ARBA" id="ARBA00022475"/>
    </source>
</evidence>
<evidence type="ECO:0000313" key="12">
    <source>
        <dbReference type="Proteomes" id="UP000774130"/>
    </source>
</evidence>
<proteinExistence type="inferred from homology"/>
<feature type="transmembrane region" description="Helical" evidence="10">
    <location>
        <begin position="37"/>
        <end position="53"/>
    </location>
</feature>
<evidence type="ECO:0000256" key="2">
    <source>
        <dbReference type="ARBA" id="ARBA00010323"/>
    </source>
</evidence>
<dbReference type="NCBIfam" id="TIGR04091">
    <property type="entry name" value="LTA_dltB"/>
    <property type="match status" value="1"/>
</dbReference>
<dbReference type="PIRSF" id="PIRSF500216">
    <property type="entry name" value="DltB"/>
    <property type="match status" value="1"/>
</dbReference>
<keyword evidence="6 10" id="KW-1133">Transmembrane helix</keyword>
<protein>
    <recommendedName>
        <fullName evidence="9">Teichoic acid D-alanyltransferase</fullName>
        <ecNumber evidence="9">2.3.1.-</ecNumber>
    </recommendedName>
</protein>
<feature type="transmembrane region" description="Helical" evidence="10">
    <location>
        <begin position="228"/>
        <end position="251"/>
    </location>
</feature>
<evidence type="ECO:0000256" key="9">
    <source>
        <dbReference type="PIRNR" id="PIRNR016636"/>
    </source>
</evidence>
<feature type="transmembrane region" description="Helical" evidence="10">
    <location>
        <begin position="89"/>
        <end position="109"/>
    </location>
</feature>
<keyword evidence="3 9" id="KW-1003">Cell membrane</keyword>
<keyword evidence="8 9" id="KW-0012">Acyltransferase</keyword>
<dbReference type="EMBL" id="JAHUZB010000001">
    <property type="protein sequence ID" value="MBV7389321.1"/>
    <property type="molecule type" value="Genomic_DNA"/>
</dbReference>
<evidence type="ECO:0000256" key="6">
    <source>
        <dbReference type="ARBA" id="ARBA00022989"/>
    </source>
</evidence>
<comment type="caution">
    <text evidence="11">The sequence shown here is derived from an EMBL/GenBank/DDBJ whole genome shotgun (WGS) entry which is preliminary data.</text>
</comment>